<dbReference type="Pfam" id="PF00324">
    <property type="entry name" value="AA_permease"/>
    <property type="match status" value="1"/>
</dbReference>
<feature type="transmembrane region" description="Helical" evidence="7">
    <location>
        <begin position="12"/>
        <end position="29"/>
    </location>
</feature>
<dbReference type="HOGENOM" id="CLU_1398296_0_0_1"/>
<evidence type="ECO:0000256" key="3">
    <source>
        <dbReference type="ARBA" id="ARBA00022475"/>
    </source>
</evidence>
<keyword evidence="2" id="KW-0813">Transport</keyword>
<dbReference type="STRING" id="40148.A0A0D9YKA4"/>
<evidence type="ECO:0000313" key="9">
    <source>
        <dbReference type="EnsemblPlants" id="OGLUM01G48890.1"/>
    </source>
</evidence>
<feature type="transmembrane region" description="Helical" evidence="7">
    <location>
        <begin position="141"/>
        <end position="161"/>
    </location>
</feature>
<organism evidence="9">
    <name type="scientific">Oryza glumipatula</name>
    <dbReference type="NCBI Taxonomy" id="40148"/>
    <lineage>
        <taxon>Eukaryota</taxon>
        <taxon>Viridiplantae</taxon>
        <taxon>Streptophyta</taxon>
        <taxon>Embryophyta</taxon>
        <taxon>Tracheophyta</taxon>
        <taxon>Spermatophyta</taxon>
        <taxon>Magnoliopsida</taxon>
        <taxon>Liliopsida</taxon>
        <taxon>Poales</taxon>
        <taxon>Poaceae</taxon>
        <taxon>BOP clade</taxon>
        <taxon>Oryzoideae</taxon>
        <taxon>Oryzeae</taxon>
        <taxon>Oryzinae</taxon>
        <taxon>Oryza</taxon>
    </lineage>
</organism>
<reference evidence="9" key="2">
    <citation type="submission" date="2015-04" db="UniProtKB">
        <authorList>
            <consortium name="EnsemblPlants"/>
        </authorList>
    </citation>
    <scope>IDENTIFICATION</scope>
</reference>
<dbReference type="Proteomes" id="UP000026961">
    <property type="component" value="Chromosome 1"/>
</dbReference>
<dbReference type="PANTHER" id="PTHR45826">
    <property type="entry name" value="POLYAMINE TRANSPORTER PUT1"/>
    <property type="match status" value="1"/>
</dbReference>
<protein>
    <recommendedName>
        <fullName evidence="8">Amino acid permease/ SLC12A domain-containing protein</fullName>
    </recommendedName>
</protein>
<evidence type="ECO:0000256" key="2">
    <source>
        <dbReference type="ARBA" id="ARBA00022448"/>
    </source>
</evidence>
<dbReference type="InterPro" id="IPR044566">
    <property type="entry name" value="RMV1-like"/>
</dbReference>
<dbReference type="GO" id="GO:0005886">
    <property type="term" value="C:plasma membrane"/>
    <property type="evidence" value="ECO:0007669"/>
    <property type="project" value="UniProtKB-SubCell"/>
</dbReference>
<accession>A0A0D9YKA4</accession>
<dbReference type="GO" id="GO:0022857">
    <property type="term" value="F:transmembrane transporter activity"/>
    <property type="evidence" value="ECO:0007669"/>
    <property type="project" value="InterPro"/>
</dbReference>
<evidence type="ECO:0000256" key="1">
    <source>
        <dbReference type="ARBA" id="ARBA00004651"/>
    </source>
</evidence>
<keyword evidence="3" id="KW-1003">Cell membrane</keyword>
<feature type="domain" description="Amino acid permease/ SLC12A" evidence="8">
    <location>
        <begin position="78"/>
        <end position="126"/>
    </location>
</feature>
<dbReference type="AlphaFoldDB" id="A0A0D9YKA4"/>
<dbReference type="Gene3D" id="1.20.1740.10">
    <property type="entry name" value="Amino acid/polyamine transporter I"/>
    <property type="match status" value="1"/>
</dbReference>
<keyword evidence="6 7" id="KW-0472">Membrane</keyword>
<evidence type="ECO:0000256" key="7">
    <source>
        <dbReference type="SAM" id="Phobius"/>
    </source>
</evidence>
<evidence type="ECO:0000259" key="8">
    <source>
        <dbReference type="Pfam" id="PF00324"/>
    </source>
</evidence>
<feature type="transmembrane region" description="Helical" evidence="7">
    <location>
        <begin position="96"/>
        <end position="121"/>
    </location>
</feature>
<dbReference type="Gramene" id="OGLUM01G48890.1">
    <property type="protein sequence ID" value="OGLUM01G48890.1"/>
    <property type="gene ID" value="OGLUM01G48890"/>
</dbReference>
<evidence type="ECO:0000313" key="10">
    <source>
        <dbReference type="Proteomes" id="UP000026961"/>
    </source>
</evidence>
<evidence type="ECO:0000256" key="5">
    <source>
        <dbReference type="ARBA" id="ARBA00022989"/>
    </source>
</evidence>
<sequence length="195" mass="21575">MNPALGRGVPRAFAIIGLTAVLTLLNYRGLTVVSWVAICLGVFFLPPFFVMGLIALPKLRAARWLVIDLHNNLNYWDSINTLAGEVKNPGKTLPKALFYVVIFVVVAYLYPLLAGTGAVSLNRGQWTDGYFADITKLLGDAWLMWWVQSAAALSNMGIFVAEMSSDSTDHADPIAEKSKVLHLFLQQIFIDYEIL</sequence>
<evidence type="ECO:0000256" key="6">
    <source>
        <dbReference type="ARBA" id="ARBA00023136"/>
    </source>
</evidence>
<dbReference type="EnsemblPlants" id="OGLUM01G48890.1">
    <property type="protein sequence ID" value="OGLUM01G48890.1"/>
    <property type="gene ID" value="OGLUM01G48890"/>
</dbReference>
<reference evidence="9" key="1">
    <citation type="submission" date="2013-08" db="EMBL/GenBank/DDBJ databases">
        <title>Oryza genome evolution.</title>
        <authorList>
            <person name="Wing R.A."/>
            <person name="Panaud O."/>
            <person name="Oliveira A.C."/>
        </authorList>
    </citation>
    <scope>NUCLEOTIDE SEQUENCE</scope>
</reference>
<proteinExistence type="predicted"/>
<reference evidence="9" key="3">
    <citation type="submission" date="2018-05" db="EMBL/GenBank/DDBJ databases">
        <title>OgluRS3 (Oryza glumaepatula Reference Sequence Version 3).</title>
        <authorList>
            <person name="Zhang J."/>
            <person name="Kudrna D."/>
            <person name="Lee S."/>
            <person name="Talag J."/>
            <person name="Welchert J."/>
            <person name="Wing R.A."/>
        </authorList>
    </citation>
    <scope>NUCLEOTIDE SEQUENCE [LARGE SCALE GENOMIC DNA]</scope>
</reference>
<keyword evidence="4 7" id="KW-0812">Transmembrane</keyword>
<feature type="transmembrane region" description="Helical" evidence="7">
    <location>
        <begin position="35"/>
        <end position="56"/>
    </location>
</feature>
<dbReference type="eggNOG" id="KOG1287">
    <property type="taxonomic scope" value="Eukaryota"/>
</dbReference>
<dbReference type="InterPro" id="IPR004841">
    <property type="entry name" value="AA-permease/SLC12A_dom"/>
</dbReference>
<dbReference type="PANTHER" id="PTHR45826:SF26">
    <property type="entry name" value="POLYAMINE TRANSPORTER PUT1"/>
    <property type="match status" value="1"/>
</dbReference>
<evidence type="ECO:0000256" key="4">
    <source>
        <dbReference type="ARBA" id="ARBA00022692"/>
    </source>
</evidence>
<keyword evidence="10" id="KW-1185">Reference proteome</keyword>
<name>A0A0D9YKA4_9ORYZ</name>
<keyword evidence="5 7" id="KW-1133">Transmembrane helix</keyword>
<comment type="subcellular location">
    <subcellularLocation>
        <location evidence="1">Cell membrane</location>
        <topology evidence="1">Multi-pass membrane protein</topology>
    </subcellularLocation>
</comment>